<reference evidence="2 3" key="1">
    <citation type="submission" date="2018-06" db="EMBL/GenBank/DDBJ databases">
        <title>Genomic Encyclopedia of Type Strains, Phase IV (KMG-IV): sequencing the most valuable type-strain genomes for metagenomic binning, comparative biology and taxonomic classification.</title>
        <authorList>
            <person name="Goeker M."/>
        </authorList>
    </citation>
    <scope>NUCLEOTIDE SEQUENCE [LARGE SCALE GENOMIC DNA]</scope>
    <source>
        <strain evidence="2 3">DSM 25619</strain>
    </source>
</reference>
<evidence type="ECO:0000313" key="3">
    <source>
        <dbReference type="Proteomes" id="UP000252893"/>
    </source>
</evidence>
<dbReference type="SUPFAM" id="SSF55729">
    <property type="entry name" value="Acyl-CoA N-acyltransferases (Nat)"/>
    <property type="match status" value="1"/>
</dbReference>
<dbReference type="AlphaFoldDB" id="A0A366E0L0"/>
<evidence type="ECO:0000259" key="1">
    <source>
        <dbReference type="PROSITE" id="PS51186"/>
    </source>
</evidence>
<organism evidence="2 3">
    <name type="scientific">Pseudochrobactrum asaccharolyticum</name>
    <dbReference type="NCBI Taxonomy" id="354351"/>
    <lineage>
        <taxon>Bacteria</taxon>
        <taxon>Pseudomonadati</taxon>
        <taxon>Pseudomonadota</taxon>
        <taxon>Alphaproteobacteria</taxon>
        <taxon>Hyphomicrobiales</taxon>
        <taxon>Brucellaceae</taxon>
        <taxon>Pseudochrobactrum</taxon>
    </lineage>
</organism>
<name>A0A366E0L0_9HYPH</name>
<evidence type="ECO:0000313" key="2">
    <source>
        <dbReference type="EMBL" id="RBO95872.1"/>
    </source>
</evidence>
<dbReference type="InterPro" id="IPR016181">
    <property type="entry name" value="Acyl_CoA_acyltransferase"/>
</dbReference>
<gene>
    <name evidence="2" type="ORF">DFR47_103436</name>
</gene>
<sequence>MTVRIETYSGRAIAPYIDDLARLRIQVFRDFPYLYDGEMDYEANYIATYAQSPDSLFVLAIDGFDVIGASTGIPMRDETPAFKAPFIGLGYDPAKIFYFGESVLLPAYRGTGLGVRFFEERENYARQNGAFTTCCFCAVERPQDHPLRPADYQPLDSFWNKRGFFHRPELRTQYSWRDVGDVHETDKPMSFWVKELS</sequence>
<dbReference type="InterPro" id="IPR000182">
    <property type="entry name" value="GNAT_dom"/>
</dbReference>
<accession>A0A366E0L0</accession>
<proteinExistence type="predicted"/>
<dbReference type="Gene3D" id="3.40.630.30">
    <property type="match status" value="1"/>
</dbReference>
<comment type="caution">
    <text evidence="2">The sequence shown here is derived from an EMBL/GenBank/DDBJ whole genome shotgun (WGS) entry which is preliminary data.</text>
</comment>
<dbReference type="EMBL" id="QNRH01000003">
    <property type="protein sequence ID" value="RBO95872.1"/>
    <property type="molecule type" value="Genomic_DNA"/>
</dbReference>
<feature type="domain" description="N-acetyltransferase" evidence="1">
    <location>
        <begin position="1"/>
        <end position="194"/>
    </location>
</feature>
<keyword evidence="3" id="KW-1185">Reference proteome</keyword>
<dbReference type="RefSeq" id="WP_113944381.1">
    <property type="nucleotide sequence ID" value="NZ_JBHEEG010000004.1"/>
</dbReference>
<dbReference type="OrthoDB" id="187903at2"/>
<dbReference type="PROSITE" id="PS51186">
    <property type="entry name" value="GNAT"/>
    <property type="match status" value="1"/>
</dbReference>
<dbReference type="GO" id="GO:0016747">
    <property type="term" value="F:acyltransferase activity, transferring groups other than amino-acyl groups"/>
    <property type="evidence" value="ECO:0007669"/>
    <property type="project" value="InterPro"/>
</dbReference>
<dbReference type="Proteomes" id="UP000252893">
    <property type="component" value="Unassembled WGS sequence"/>
</dbReference>
<protein>
    <recommendedName>
        <fullName evidence="1">N-acetyltransferase domain-containing protein</fullName>
    </recommendedName>
</protein>